<dbReference type="OrthoDB" id="2186918at2759"/>
<dbReference type="PANTHER" id="PTHR21297">
    <property type="entry name" value="DNA-DIRECTED RNA POLYMERASE II"/>
    <property type="match status" value="1"/>
</dbReference>
<dbReference type="EMBL" id="KE561092">
    <property type="protein sequence ID" value="EPZ32963.1"/>
    <property type="molecule type" value="Genomic_DNA"/>
</dbReference>
<evidence type="ECO:0000256" key="3">
    <source>
        <dbReference type="ARBA" id="ARBA00025724"/>
    </source>
</evidence>
<evidence type="ECO:0000256" key="1">
    <source>
        <dbReference type="ARBA" id="ARBA00004123"/>
    </source>
</evidence>
<dbReference type="InterPro" id="IPR045222">
    <property type="entry name" value="Rpb4-like"/>
</dbReference>
<feature type="non-terminal residue" evidence="5">
    <location>
        <position position="1"/>
    </location>
</feature>
<proteinExistence type="inferred from homology"/>
<evidence type="ECO:0000313" key="8">
    <source>
        <dbReference type="Proteomes" id="UP000281549"/>
    </source>
</evidence>
<dbReference type="InterPro" id="IPR006590">
    <property type="entry name" value="RNA_pol_Rpb4/RPC9_core"/>
</dbReference>
<evidence type="ECO:0000313" key="7">
    <source>
        <dbReference type="Proteomes" id="UP000030755"/>
    </source>
</evidence>
<evidence type="ECO:0000313" key="6">
    <source>
        <dbReference type="EMBL" id="RKP19265.1"/>
    </source>
</evidence>
<reference evidence="5 7" key="1">
    <citation type="journal article" date="2013" name="Curr. Biol.">
        <title>Shared signatures of parasitism and phylogenomics unite Cryptomycota and microsporidia.</title>
        <authorList>
            <person name="James T.Y."/>
            <person name="Pelin A."/>
            <person name="Bonen L."/>
            <person name="Ahrendt S."/>
            <person name="Sain D."/>
            <person name="Corradi N."/>
            <person name="Stajich J.E."/>
        </authorList>
    </citation>
    <scope>NUCLEOTIDE SEQUENCE [LARGE SCALE GENOMIC DNA]</scope>
    <source>
        <strain evidence="5">CSF55</strain>
        <strain evidence="5">CSF55</strain>
    </source>
</reference>
<comment type="subcellular location">
    <subcellularLocation>
        <location evidence="1">Nucleus</location>
    </subcellularLocation>
</comment>
<dbReference type="InterPro" id="IPR005574">
    <property type="entry name" value="Rpb4/RPC9"/>
</dbReference>
<dbReference type="Proteomes" id="UP000281549">
    <property type="component" value="Unassembled WGS sequence"/>
</dbReference>
<reference evidence="6" key="3">
    <citation type="submission" date="2018-08" db="EMBL/GenBank/DDBJ databases">
        <title>Leveraging single-cell genomics to expand the Fungal Tree of Life.</title>
        <authorList>
            <consortium name="DOE Joint Genome Institute"/>
            <person name="Ahrendt S.R."/>
            <person name="Quandt C.A."/>
            <person name="Ciobanu D."/>
            <person name="Clum A."/>
            <person name="Salamov A."/>
            <person name="Andreopoulos B."/>
            <person name="Cheng J.-F."/>
            <person name="Woyke T."/>
            <person name="Pelin A."/>
            <person name="Henrissat B."/>
            <person name="Reynolds N."/>
            <person name="Benny G.L."/>
            <person name="Smith M.E."/>
            <person name="James T.Y."/>
            <person name="Grigoriev I.V."/>
        </authorList>
    </citation>
    <scope>NUCLEOTIDE SEQUENCE</scope>
    <source>
        <strain evidence="6">CSF55</strain>
    </source>
</reference>
<dbReference type="HOGENOM" id="CLU_110332_2_1_1"/>
<dbReference type="InterPro" id="IPR010997">
    <property type="entry name" value="HRDC-like_sf"/>
</dbReference>
<dbReference type="GO" id="GO:0005634">
    <property type="term" value="C:nucleus"/>
    <property type="evidence" value="ECO:0007669"/>
    <property type="project" value="UniProtKB-SubCell"/>
</dbReference>
<dbReference type="SMART" id="SM00657">
    <property type="entry name" value="RPOL4c"/>
    <property type="match status" value="1"/>
</dbReference>
<dbReference type="Gene3D" id="1.20.1250.40">
    <property type="match status" value="1"/>
</dbReference>
<dbReference type="GO" id="GO:0006352">
    <property type="term" value="P:DNA-templated transcription initiation"/>
    <property type="evidence" value="ECO:0007669"/>
    <property type="project" value="InterPro"/>
</dbReference>
<organism evidence="5 7">
    <name type="scientific">Rozella allomycis (strain CSF55)</name>
    <dbReference type="NCBI Taxonomy" id="988480"/>
    <lineage>
        <taxon>Eukaryota</taxon>
        <taxon>Fungi</taxon>
        <taxon>Fungi incertae sedis</taxon>
        <taxon>Cryptomycota</taxon>
        <taxon>Cryptomycota incertae sedis</taxon>
        <taxon>Rozella</taxon>
    </lineage>
</organism>
<dbReference type="GO" id="GO:0030880">
    <property type="term" value="C:RNA polymerase complex"/>
    <property type="evidence" value="ECO:0007669"/>
    <property type="project" value="InterPro"/>
</dbReference>
<protein>
    <recommendedName>
        <fullName evidence="4">RNA polymerase Rpb4/RPC9 core domain-containing protein</fullName>
    </recommendedName>
</protein>
<dbReference type="GO" id="GO:0000166">
    <property type="term" value="F:nucleotide binding"/>
    <property type="evidence" value="ECO:0007669"/>
    <property type="project" value="InterPro"/>
</dbReference>
<keyword evidence="7" id="KW-1185">Reference proteome</keyword>
<comment type="similarity">
    <text evidence="3">Belongs to the eukaryotic RPB4 RNA polymerase subunit family.</text>
</comment>
<dbReference type="STRING" id="988480.A0A075ARU8"/>
<evidence type="ECO:0000256" key="2">
    <source>
        <dbReference type="ARBA" id="ARBA00023242"/>
    </source>
</evidence>
<dbReference type="SUPFAM" id="SSF47819">
    <property type="entry name" value="HRDC-like"/>
    <property type="match status" value="1"/>
</dbReference>
<sequence length="83" mass="9607">SVYNQALYHSITFNKFKNKEVAKNIKFSLLEKGLSHFEAVQLLNLCPDSIDETKSLIPSISQKKTDDQIQRILNEIDNSRRLQ</sequence>
<reference evidence="8" key="2">
    <citation type="journal article" date="2018" name="Nat. Microbiol.">
        <title>Leveraging single-cell genomics to expand the fungal tree of life.</title>
        <authorList>
            <person name="Ahrendt S.R."/>
            <person name="Quandt C.A."/>
            <person name="Ciobanu D."/>
            <person name="Clum A."/>
            <person name="Salamov A."/>
            <person name="Andreopoulos B."/>
            <person name="Cheng J.F."/>
            <person name="Woyke T."/>
            <person name="Pelin A."/>
            <person name="Henrissat B."/>
            <person name="Reynolds N.K."/>
            <person name="Benny G.L."/>
            <person name="Smith M.E."/>
            <person name="James T.Y."/>
            <person name="Grigoriev I.V."/>
        </authorList>
    </citation>
    <scope>NUCLEOTIDE SEQUENCE [LARGE SCALE GENOMIC DNA]</scope>
    <source>
        <strain evidence="8">CSF55</strain>
    </source>
</reference>
<evidence type="ECO:0000259" key="4">
    <source>
        <dbReference type="SMART" id="SM00657"/>
    </source>
</evidence>
<dbReference type="AlphaFoldDB" id="A0A075ARU8"/>
<keyword evidence="2" id="KW-0539">Nucleus</keyword>
<evidence type="ECO:0000313" key="5">
    <source>
        <dbReference type="EMBL" id="EPZ32963.1"/>
    </source>
</evidence>
<gene>
    <name evidence="5" type="ORF">O9G_005295</name>
    <name evidence="6" type="ORF">ROZALSC1DRAFT_29117</name>
</gene>
<feature type="domain" description="RNA polymerase Rpb4/RPC9 core" evidence="4">
    <location>
        <begin position="1"/>
        <end position="83"/>
    </location>
</feature>
<dbReference type="Pfam" id="PF03874">
    <property type="entry name" value="RNA_pol_Rpb4"/>
    <property type="match status" value="1"/>
</dbReference>
<name>A0A075ARU8_ROZAC</name>
<dbReference type="InterPro" id="IPR038324">
    <property type="entry name" value="Rpb4/RPC9_sf"/>
</dbReference>
<dbReference type="EMBL" id="ML005258">
    <property type="protein sequence ID" value="RKP19265.1"/>
    <property type="molecule type" value="Genomic_DNA"/>
</dbReference>
<dbReference type="Proteomes" id="UP000030755">
    <property type="component" value="Unassembled WGS sequence"/>
</dbReference>
<accession>A0A075ARU8</accession>